<dbReference type="EMBL" id="JAVXUO010000027">
    <property type="protein sequence ID" value="KAK2996026.1"/>
    <property type="molecule type" value="Genomic_DNA"/>
</dbReference>
<dbReference type="AlphaFoldDB" id="A0AA88SB52"/>
<dbReference type="InterPro" id="IPR008974">
    <property type="entry name" value="TRAF-like"/>
</dbReference>
<evidence type="ECO:0000313" key="2">
    <source>
        <dbReference type="EMBL" id="KAK2996026.1"/>
    </source>
</evidence>
<accession>A0AA88SB52</accession>
<sequence length="201" mass="22457">MKTEWGLDKLLPLRTFKNTDNGFLVDDWCVLGVELFLVCDTGKGESMSFVKDFKQTPHIWTIDNLLGNINGNSLHEQFSVGGPGSDYKWCICLSLNRAADAFHAGRKFMSVSLHFEGAYPGVPQGGKVYAEYKLRIKHQLGKEDHVIEDRRWFYSHSHCGGSSENLHAFIDYPTLAKGFLCNGGLVVEAEIMNIGLVKGLN</sequence>
<name>A0AA88SB52_9ASTE</name>
<dbReference type="PROSITE" id="PS50144">
    <property type="entry name" value="MATH"/>
    <property type="match status" value="1"/>
</dbReference>
<evidence type="ECO:0000313" key="3">
    <source>
        <dbReference type="Proteomes" id="UP001187471"/>
    </source>
</evidence>
<feature type="domain" description="MATH" evidence="1">
    <location>
        <begin position="1"/>
        <end position="35"/>
    </location>
</feature>
<dbReference type="PANTHER" id="PTHR46162:SF65">
    <property type="entry name" value="F9D12.8 PROTEIN-RELATED"/>
    <property type="match status" value="1"/>
</dbReference>
<dbReference type="CDD" id="cd00121">
    <property type="entry name" value="MATH"/>
    <property type="match status" value="1"/>
</dbReference>
<keyword evidence="3" id="KW-1185">Reference proteome</keyword>
<evidence type="ECO:0000259" key="1">
    <source>
        <dbReference type="PROSITE" id="PS50144"/>
    </source>
</evidence>
<reference evidence="2" key="1">
    <citation type="submission" date="2022-12" db="EMBL/GenBank/DDBJ databases">
        <title>Draft genome assemblies for two species of Escallonia (Escalloniales).</title>
        <authorList>
            <person name="Chanderbali A."/>
            <person name="Dervinis C."/>
            <person name="Anghel I."/>
            <person name="Soltis D."/>
            <person name="Soltis P."/>
            <person name="Zapata F."/>
        </authorList>
    </citation>
    <scope>NUCLEOTIDE SEQUENCE</scope>
    <source>
        <strain evidence="2">UCBG92.1500</strain>
        <tissue evidence="2">Leaf</tissue>
    </source>
</reference>
<gene>
    <name evidence="2" type="ORF">RJ640_000133</name>
</gene>
<proteinExistence type="predicted"/>
<dbReference type="Pfam" id="PF22486">
    <property type="entry name" value="MATH_2"/>
    <property type="match status" value="1"/>
</dbReference>
<dbReference type="SUPFAM" id="SSF49599">
    <property type="entry name" value="TRAF domain-like"/>
    <property type="match status" value="2"/>
</dbReference>
<dbReference type="Gene3D" id="2.60.210.10">
    <property type="entry name" value="Apoptosis, Tumor Necrosis Factor Receptor Associated Protein 2, Chain A"/>
    <property type="match status" value="2"/>
</dbReference>
<protein>
    <recommendedName>
        <fullName evidence="1">MATH domain-containing protein</fullName>
    </recommendedName>
</protein>
<comment type="caution">
    <text evidence="2">The sequence shown here is derived from an EMBL/GenBank/DDBJ whole genome shotgun (WGS) entry which is preliminary data.</text>
</comment>
<dbReference type="Proteomes" id="UP001187471">
    <property type="component" value="Unassembled WGS sequence"/>
</dbReference>
<organism evidence="2 3">
    <name type="scientific">Escallonia rubra</name>
    <dbReference type="NCBI Taxonomy" id="112253"/>
    <lineage>
        <taxon>Eukaryota</taxon>
        <taxon>Viridiplantae</taxon>
        <taxon>Streptophyta</taxon>
        <taxon>Embryophyta</taxon>
        <taxon>Tracheophyta</taxon>
        <taxon>Spermatophyta</taxon>
        <taxon>Magnoliopsida</taxon>
        <taxon>eudicotyledons</taxon>
        <taxon>Gunneridae</taxon>
        <taxon>Pentapetalae</taxon>
        <taxon>asterids</taxon>
        <taxon>campanulids</taxon>
        <taxon>Escalloniales</taxon>
        <taxon>Escalloniaceae</taxon>
        <taxon>Escallonia</taxon>
    </lineage>
</organism>
<dbReference type="PANTHER" id="PTHR46162">
    <property type="entry name" value="TRAF-LIKE FAMILY PROTEIN"/>
    <property type="match status" value="1"/>
</dbReference>
<dbReference type="InterPro" id="IPR002083">
    <property type="entry name" value="MATH/TRAF_dom"/>
</dbReference>